<protein>
    <recommendedName>
        <fullName evidence="4">DUF1129 domain-containing protein</fullName>
    </recommendedName>
</protein>
<feature type="transmembrane region" description="Helical" evidence="1">
    <location>
        <begin position="151"/>
        <end position="169"/>
    </location>
</feature>
<keyword evidence="3" id="KW-1185">Reference proteome</keyword>
<sequence length="217" mass="25511">MTMKLTKEQIQFIDTYLENSDVVFADIRMEMVDHVASDIEDRMRASTTSDFYNVFKGYMVQNKAQLLKENKQFLKSADRKIWKAFLKEVLNPLTLLIFLTSFGGFYFLYSNFNIETFRLIISYVPLIGLSGFLLTYVVYHKVKNLKRFSVVERLAMPFLVFYQIPNIIFNFSYQAKDLMTVLWILGIVSIVLTLMLVLVRVSIKLFKSYEKQYKTLA</sequence>
<gene>
    <name evidence="2" type="ORF">GCM10022292_28430</name>
</gene>
<feature type="transmembrane region" description="Helical" evidence="1">
    <location>
        <begin position="120"/>
        <end position="139"/>
    </location>
</feature>
<dbReference type="Proteomes" id="UP001501682">
    <property type="component" value="Unassembled WGS sequence"/>
</dbReference>
<name>A0ABP8D086_9FLAO</name>
<dbReference type="EMBL" id="BAABCB010000028">
    <property type="protein sequence ID" value="GAA4245576.1"/>
    <property type="molecule type" value="Genomic_DNA"/>
</dbReference>
<feature type="transmembrane region" description="Helical" evidence="1">
    <location>
        <begin position="181"/>
        <end position="203"/>
    </location>
</feature>
<evidence type="ECO:0008006" key="4">
    <source>
        <dbReference type="Google" id="ProtNLM"/>
    </source>
</evidence>
<proteinExistence type="predicted"/>
<feature type="transmembrane region" description="Helical" evidence="1">
    <location>
        <begin position="89"/>
        <end position="108"/>
    </location>
</feature>
<evidence type="ECO:0000313" key="2">
    <source>
        <dbReference type="EMBL" id="GAA4245576.1"/>
    </source>
</evidence>
<evidence type="ECO:0000256" key="1">
    <source>
        <dbReference type="SAM" id="Phobius"/>
    </source>
</evidence>
<keyword evidence="1" id="KW-1133">Transmembrane helix</keyword>
<evidence type="ECO:0000313" key="3">
    <source>
        <dbReference type="Proteomes" id="UP001501682"/>
    </source>
</evidence>
<accession>A0ABP8D086</accession>
<comment type="caution">
    <text evidence="2">The sequence shown here is derived from an EMBL/GenBank/DDBJ whole genome shotgun (WGS) entry which is preliminary data.</text>
</comment>
<keyword evidence="1" id="KW-0472">Membrane</keyword>
<reference evidence="3" key="1">
    <citation type="journal article" date="2019" name="Int. J. Syst. Evol. Microbiol.">
        <title>The Global Catalogue of Microorganisms (GCM) 10K type strain sequencing project: providing services to taxonomists for standard genome sequencing and annotation.</title>
        <authorList>
            <consortium name="The Broad Institute Genomics Platform"/>
            <consortium name="The Broad Institute Genome Sequencing Center for Infectious Disease"/>
            <person name="Wu L."/>
            <person name="Ma J."/>
        </authorList>
    </citation>
    <scope>NUCLEOTIDE SEQUENCE [LARGE SCALE GENOMIC DNA]</scope>
    <source>
        <strain evidence="3">JCM 17633</strain>
    </source>
</reference>
<organism evidence="2 3">
    <name type="scientific">Winogradskyella damuponensis</name>
    <dbReference type="NCBI Taxonomy" id="943939"/>
    <lineage>
        <taxon>Bacteria</taxon>
        <taxon>Pseudomonadati</taxon>
        <taxon>Bacteroidota</taxon>
        <taxon>Flavobacteriia</taxon>
        <taxon>Flavobacteriales</taxon>
        <taxon>Flavobacteriaceae</taxon>
        <taxon>Winogradskyella</taxon>
    </lineage>
</organism>
<keyword evidence="1" id="KW-0812">Transmembrane</keyword>